<dbReference type="RefSeq" id="WP_035447309.1">
    <property type="nucleotide sequence ID" value="NZ_CP195054.1"/>
</dbReference>
<dbReference type="EMBL" id="JMHU01000004">
    <property type="protein sequence ID" value="KDA46396.1"/>
    <property type="molecule type" value="Genomic_DNA"/>
</dbReference>
<dbReference type="Proteomes" id="UP000027129">
    <property type="component" value="Unassembled WGS sequence"/>
</dbReference>
<evidence type="ECO:0000313" key="1">
    <source>
        <dbReference type="EMBL" id="KDA46396.1"/>
    </source>
</evidence>
<sequence length="64" mass="7755">MDNKFDFSIDYTLVKNSERAKYHTDYVALEKALDNARSFDGKPMTPHDRKIIRRMLKEYYTYKD</sequence>
<keyword evidence="2" id="KW-1185">Reference proteome</keyword>
<accession>A0ABR4RR28</accession>
<evidence type="ECO:0000313" key="2">
    <source>
        <dbReference type="Proteomes" id="UP000027129"/>
    </source>
</evidence>
<protein>
    <submittedName>
        <fullName evidence="1">Uncharacterized protein</fullName>
    </submittedName>
</protein>
<organism evidence="1 2">
    <name type="scientific">Ligilactobacillus animalis</name>
    <dbReference type="NCBI Taxonomy" id="1605"/>
    <lineage>
        <taxon>Bacteria</taxon>
        <taxon>Bacillati</taxon>
        <taxon>Bacillota</taxon>
        <taxon>Bacilli</taxon>
        <taxon>Lactobacillales</taxon>
        <taxon>Lactobacillaceae</taxon>
        <taxon>Ligilactobacillus</taxon>
    </lineage>
</organism>
<comment type="caution">
    <text evidence="1">The sequence shown here is derived from an EMBL/GenBank/DDBJ whole genome shotgun (WGS) entry which is preliminary data.</text>
</comment>
<gene>
    <name evidence="1" type="ORF">Lani381_0416</name>
</gene>
<reference evidence="1 2" key="1">
    <citation type="submission" date="2014-04" db="EMBL/GenBank/DDBJ databases">
        <title>Draft Genome Sequence of Lactobacillus animalis 381-IL-28.</title>
        <authorList>
            <person name="Sturino J.M."/>
            <person name="Rajendran M."/>
            <person name="Altermann E."/>
        </authorList>
    </citation>
    <scope>NUCLEOTIDE SEQUENCE [LARGE SCALE GENOMIC DNA]</scope>
    <source>
        <strain evidence="1 2">381-IL-28</strain>
    </source>
</reference>
<proteinExistence type="predicted"/>
<name>A0ABR4RR28_9LACO</name>